<feature type="transmembrane region" description="Helical" evidence="7">
    <location>
        <begin position="365"/>
        <end position="383"/>
    </location>
</feature>
<dbReference type="RefSeq" id="WP_060675030.1">
    <property type="nucleotide sequence ID" value="NZ_LIXZ01000034.1"/>
</dbReference>
<dbReference type="InterPro" id="IPR005829">
    <property type="entry name" value="Sugar_transporter_CS"/>
</dbReference>
<dbReference type="PATRIC" id="fig|218284.4.peg.3022"/>
<dbReference type="EMBL" id="LIXZ01000034">
    <property type="protein sequence ID" value="KPL57656.1"/>
    <property type="molecule type" value="Genomic_DNA"/>
</dbReference>
<accession>A0A0P6WIR2</accession>
<comment type="caution">
    <text evidence="9">The sequence shown here is derived from an EMBL/GenBank/DDBJ whole genome shotgun (WGS) entry which is preliminary data.</text>
</comment>
<evidence type="ECO:0000256" key="1">
    <source>
        <dbReference type="ARBA" id="ARBA00004651"/>
    </source>
</evidence>
<keyword evidence="6 7" id="KW-0472">Membrane</keyword>
<dbReference type="OrthoDB" id="9793283at2"/>
<evidence type="ECO:0000256" key="4">
    <source>
        <dbReference type="ARBA" id="ARBA00022692"/>
    </source>
</evidence>
<reference evidence="9 10" key="1">
    <citation type="submission" date="2015-08" db="EMBL/GenBank/DDBJ databases">
        <title>Draft Genome Sequence of Bacillus vietnamensis UCD-SED5.</title>
        <authorList>
            <person name="Lee R.D."/>
            <person name="Jospin G."/>
            <person name="Lang J.M."/>
            <person name="Coil D.A."/>
            <person name="Eisen J.A."/>
        </authorList>
    </citation>
    <scope>NUCLEOTIDE SEQUENCE [LARGE SCALE GENOMIC DNA]</scope>
    <source>
        <strain evidence="9 10">UCD-SED5</strain>
    </source>
</reference>
<sequence length="427" mass="48652">MSFFNLHPNIRFRIITIFLTTLTTNMIFPFMAIYFAKTIGPIQTSIFLSLSIIVNLISSILGGNFADNYGRKKVMIFSDIIRVFTFLMFALSNSPWYDWPYLTLIFFFINNICSGLYSPASEAMLLDVSTPENRKYMYGILYWISNLSIAIGGAVGAFFFNEYLFYLFIALSITGILSTLITMFLISETHFPNINHKKKRKTGSEKEIISMFQSYKIIINDKLFLLFLFSSMLLFSLESHLANFISIRLEGEIEKTTLVPFKFEFSGIELIGLLRSENTICVVVFSVFATWLIKKQDEKTLIFLGFLMYVIGYGVLSFSINPWILLGIMVVAVIGEVIAFPIHQSYMGDIIPDHLRSSYLALNRIAIKGSALIGTLSISFASILPMTYFSLFVWLSGLIGLIIFKLILPAIYERRFEKETNVSLKAN</sequence>
<feature type="domain" description="Major facilitator superfamily (MFS) profile" evidence="8">
    <location>
        <begin position="1"/>
        <end position="415"/>
    </location>
</feature>
<dbReference type="PROSITE" id="PS50850">
    <property type="entry name" value="MFS"/>
    <property type="match status" value="1"/>
</dbReference>
<feature type="transmembrane region" description="Helical" evidence="7">
    <location>
        <begin position="300"/>
        <end position="318"/>
    </location>
</feature>
<feature type="transmembrane region" description="Helical" evidence="7">
    <location>
        <begin position="324"/>
        <end position="344"/>
    </location>
</feature>
<dbReference type="InterPro" id="IPR050171">
    <property type="entry name" value="MFS_Transporters"/>
</dbReference>
<keyword evidence="3" id="KW-1003">Cell membrane</keyword>
<evidence type="ECO:0000313" key="10">
    <source>
        <dbReference type="Proteomes" id="UP000050398"/>
    </source>
</evidence>
<evidence type="ECO:0000256" key="3">
    <source>
        <dbReference type="ARBA" id="ARBA00022475"/>
    </source>
</evidence>
<dbReference type="InterPro" id="IPR011701">
    <property type="entry name" value="MFS"/>
</dbReference>
<comment type="subcellular location">
    <subcellularLocation>
        <location evidence="1">Cell membrane</location>
        <topology evidence="1">Multi-pass membrane protein</topology>
    </subcellularLocation>
</comment>
<evidence type="ECO:0000256" key="2">
    <source>
        <dbReference type="ARBA" id="ARBA00022448"/>
    </source>
</evidence>
<evidence type="ECO:0000256" key="7">
    <source>
        <dbReference type="SAM" id="Phobius"/>
    </source>
</evidence>
<dbReference type="SUPFAM" id="SSF103473">
    <property type="entry name" value="MFS general substrate transporter"/>
    <property type="match status" value="1"/>
</dbReference>
<feature type="transmembrane region" description="Helical" evidence="7">
    <location>
        <begin position="223"/>
        <end position="247"/>
    </location>
</feature>
<evidence type="ECO:0000259" key="8">
    <source>
        <dbReference type="PROSITE" id="PS50850"/>
    </source>
</evidence>
<protein>
    <recommendedName>
        <fullName evidence="8">Major facilitator superfamily (MFS) profile domain-containing protein</fullName>
    </recommendedName>
</protein>
<dbReference type="PROSITE" id="PS00216">
    <property type="entry name" value="SUGAR_TRANSPORT_1"/>
    <property type="match status" value="1"/>
</dbReference>
<evidence type="ECO:0000256" key="6">
    <source>
        <dbReference type="ARBA" id="ARBA00023136"/>
    </source>
</evidence>
<dbReference type="Proteomes" id="UP000050398">
    <property type="component" value="Unassembled WGS sequence"/>
</dbReference>
<dbReference type="Pfam" id="PF07690">
    <property type="entry name" value="MFS_1"/>
    <property type="match status" value="2"/>
</dbReference>
<proteinExistence type="predicted"/>
<dbReference type="PANTHER" id="PTHR23517:SF3">
    <property type="entry name" value="INTEGRAL MEMBRANE TRANSPORT PROTEIN"/>
    <property type="match status" value="1"/>
</dbReference>
<organism evidence="9 10">
    <name type="scientific">Rossellomorea vietnamensis</name>
    <dbReference type="NCBI Taxonomy" id="218284"/>
    <lineage>
        <taxon>Bacteria</taxon>
        <taxon>Bacillati</taxon>
        <taxon>Bacillota</taxon>
        <taxon>Bacilli</taxon>
        <taxon>Bacillales</taxon>
        <taxon>Bacillaceae</taxon>
        <taxon>Rossellomorea</taxon>
    </lineage>
</organism>
<feature type="transmembrane region" description="Helical" evidence="7">
    <location>
        <begin position="99"/>
        <end position="119"/>
    </location>
</feature>
<gene>
    <name evidence="9" type="ORF">AM506_21075</name>
</gene>
<feature type="transmembrane region" description="Helical" evidence="7">
    <location>
        <begin position="389"/>
        <end position="408"/>
    </location>
</feature>
<dbReference type="InterPro" id="IPR020846">
    <property type="entry name" value="MFS_dom"/>
</dbReference>
<feature type="transmembrane region" description="Helical" evidence="7">
    <location>
        <begin position="42"/>
        <end position="62"/>
    </location>
</feature>
<evidence type="ECO:0000256" key="5">
    <source>
        <dbReference type="ARBA" id="ARBA00022989"/>
    </source>
</evidence>
<evidence type="ECO:0000313" key="9">
    <source>
        <dbReference type="EMBL" id="KPL57656.1"/>
    </source>
</evidence>
<dbReference type="GO" id="GO:0005886">
    <property type="term" value="C:plasma membrane"/>
    <property type="evidence" value="ECO:0007669"/>
    <property type="project" value="UniProtKB-SubCell"/>
</dbReference>
<feature type="transmembrane region" description="Helical" evidence="7">
    <location>
        <begin position="166"/>
        <end position="191"/>
    </location>
</feature>
<name>A0A0P6WIR2_9BACI</name>
<dbReference type="GO" id="GO:0022857">
    <property type="term" value="F:transmembrane transporter activity"/>
    <property type="evidence" value="ECO:0007669"/>
    <property type="project" value="InterPro"/>
</dbReference>
<keyword evidence="5 7" id="KW-1133">Transmembrane helix</keyword>
<feature type="transmembrane region" description="Helical" evidence="7">
    <location>
        <begin position="140"/>
        <end position="160"/>
    </location>
</feature>
<feature type="transmembrane region" description="Helical" evidence="7">
    <location>
        <begin position="267"/>
        <end position="293"/>
    </location>
</feature>
<feature type="transmembrane region" description="Helical" evidence="7">
    <location>
        <begin position="74"/>
        <end position="93"/>
    </location>
</feature>
<keyword evidence="4 7" id="KW-0812">Transmembrane</keyword>
<feature type="transmembrane region" description="Helical" evidence="7">
    <location>
        <begin position="12"/>
        <end position="36"/>
    </location>
</feature>
<keyword evidence="2" id="KW-0813">Transport</keyword>
<dbReference type="PANTHER" id="PTHR23517">
    <property type="entry name" value="RESISTANCE PROTEIN MDTM, PUTATIVE-RELATED-RELATED"/>
    <property type="match status" value="1"/>
</dbReference>
<dbReference type="Gene3D" id="1.20.1250.20">
    <property type="entry name" value="MFS general substrate transporter like domains"/>
    <property type="match status" value="1"/>
</dbReference>
<dbReference type="InterPro" id="IPR036259">
    <property type="entry name" value="MFS_trans_sf"/>
</dbReference>
<dbReference type="AlphaFoldDB" id="A0A0P6WIR2"/>